<keyword evidence="2" id="KW-0812">Transmembrane</keyword>
<gene>
    <name evidence="3" type="ORF">ALAG00032_LOCUS6375</name>
</gene>
<accession>A0A7S3JWT4</accession>
<dbReference type="SUPFAM" id="SSF52540">
    <property type="entry name" value="P-loop containing nucleoside triphosphate hydrolases"/>
    <property type="match status" value="1"/>
</dbReference>
<keyword evidence="2" id="KW-1133">Transmembrane helix</keyword>
<evidence type="ECO:0000313" key="3">
    <source>
        <dbReference type="EMBL" id="CAE0365631.1"/>
    </source>
</evidence>
<dbReference type="Gene3D" id="3.40.50.300">
    <property type="entry name" value="P-loop containing nucleotide triphosphate hydrolases"/>
    <property type="match status" value="1"/>
</dbReference>
<feature type="transmembrane region" description="Helical" evidence="2">
    <location>
        <begin position="39"/>
        <end position="56"/>
    </location>
</feature>
<dbReference type="EMBL" id="HBIJ01009063">
    <property type="protein sequence ID" value="CAE0365631.1"/>
    <property type="molecule type" value="Transcribed_RNA"/>
</dbReference>
<feature type="compositionally biased region" description="Basic residues" evidence="1">
    <location>
        <begin position="1"/>
        <end position="13"/>
    </location>
</feature>
<dbReference type="InterPro" id="IPR027417">
    <property type="entry name" value="P-loop_NTPase"/>
</dbReference>
<evidence type="ECO:0000256" key="1">
    <source>
        <dbReference type="SAM" id="MobiDB-lite"/>
    </source>
</evidence>
<feature type="region of interest" description="Disordered" evidence="1">
    <location>
        <begin position="1"/>
        <end position="24"/>
    </location>
</feature>
<sequence>MPVTNRKKKKKTHGQSEFAEEKHDAEIKPKVQRRIMRRLASVVLAVIATASVQRLYKAQQMFGWLYFVPERFKHLSLSAEEWQKILEKKKVLFIGGHHRAGTTLIWNQLRRHPNVVGFGNKTGSDFSEGIFLQDVYPSFGIGRDFQKNSQSVYDPNITILETVIDVFLESILIRQPVRRRLNNSMETTKFKGLGRYALAPEDHVHWTPELKQREINAHNQARLLNKFGYHWTMSKIEDPNIKILLEKSPPNAVLSTFFTITHQSWSL</sequence>
<reference evidence="3" key="1">
    <citation type="submission" date="2021-01" db="EMBL/GenBank/DDBJ databases">
        <authorList>
            <person name="Corre E."/>
            <person name="Pelletier E."/>
            <person name="Niang G."/>
            <person name="Scheremetjew M."/>
            <person name="Finn R."/>
            <person name="Kale V."/>
            <person name="Holt S."/>
            <person name="Cochrane G."/>
            <person name="Meng A."/>
            <person name="Brown T."/>
            <person name="Cohen L."/>
        </authorList>
    </citation>
    <scope>NUCLEOTIDE SEQUENCE</scope>
    <source>
        <strain evidence="3">CCMP1510</strain>
    </source>
</reference>
<keyword evidence="2" id="KW-0472">Membrane</keyword>
<name>A0A7S3JWT4_9STRA</name>
<protein>
    <submittedName>
        <fullName evidence="3">Uncharacterized protein</fullName>
    </submittedName>
</protein>
<organism evidence="3">
    <name type="scientific">Aureoumbra lagunensis</name>
    <dbReference type="NCBI Taxonomy" id="44058"/>
    <lineage>
        <taxon>Eukaryota</taxon>
        <taxon>Sar</taxon>
        <taxon>Stramenopiles</taxon>
        <taxon>Ochrophyta</taxon>
        <taxon>Pelagophyceae</taxon>
        <taxon>Pelagomonadales</taxon>
        <taxon>Aureoumbra</taxon>
    </lineage>
</organism>
<evidence type="ECO:0000256" key="2">
    <source>
        <dbReference type="SAM" id="Phobius"/>
    </source>
</evidence>
<proteinExistence type="predicted"/>
<dbReference type="AlphaFoldDB" id="A0A7S3JWT4"/>